<protein>
    <submittedName>
        <fullName evidence="1">Uncharacterized protein</fullName>
    </submittedName>
</protein>
<reference evidence="1 2" key="1">
    <citation type="submission" date="2023-10" db="EMBL/GenBank/DDBJ databases">
        <title>Chromosome-scale genome assembly provides insights into flower coloration mechanisms of Canna indica.</title>
        <authorList>
            <person name="Li C."/>
        </authorList>
    </citation>
    <scope>NUCLEOTIDE SEQUENCE [LARGE SCALE GENOMIC DNA]</scope>
    <source>
        <tissue evidence="1">Flower</tissue>
    </source>
</reference>
<accession>A0AAQ3JNN0</accession>
<dbReference type="AlphaFoldDB" id="A0AAQ3JNN0"/>
<name>A0AAQ3JNN0_9LILI</name>
<sequence>MEGVIANQDCLANSFRSSINIIVRQFEPMLRRPVPRCLGEAIWIQSTSRWFRQGNFTLDAMLNKTSTVDTSSHLKHRDEVKLTQSIGPSKIRREGFPPKLYASIHMSSSVFYFSPRLPMLSFYFIDYVVKNEMIVIRFCPTTIYIDYYKICSLVF</sequence>
<organism evidence="1 2">
    <name type="scientific">Canna indica</name>
    <name type="common">Indian-shot</name>
    <dbReference type="NCBI Taxonomy" id="4628"/>
    <lineage>
        <taxon>Eukaryota</taxon>
        <taxon>Viridiplantae</taxon>
        <taxon>Streptophyta</taxon>
        <taxon>Embryophyta</taxon>
        <taxon>Tracheophyta</taxon>
        <taxon>Spermatophyta</taxon>
        <taxon>Magnoliopsida</taxon>
        <taxon>Liliopsida</taxon>
        <taxon>Zingiberales</taxon>
        <taxon>Cannaceae</taxon>
        <taxon>Canna</taxon>
    </lineage>
</organism>
<dbReference type="EMBL" id="CP136890">
    <property type="protein sequence ID" value="WOK93027.1"/>
    <property type="molecule type" value="Genomic_DNA"/>
</dbReference>
<proteinExistence type="predicted"/>
<gene>
    <name evidence="1" type="ORF">Cni_G01720</name>
</gene>
<dbReference type="Proteomes" id="UP001327560">
    <property type="component" value="Chromosome 1"/>
</dbReference>
<keyword evidence="2" id="KW-1185">Reference proteome</keyword>
<evidence type="ECO:0000313" key="2">
    <source>
        <dbReference type="Proteomes" id="UP001327560"/>
    </source>
</evidence>
<evidence type="ECO:0000313" key="1">
    <source>
        <dbReference type="EMBL" id="WOK93027.1"/>
    </source>
</evidence>